<dbReference type="SMART" id="SM00100">
    <property type="entry name" value="cNMP"/>
    <property type="match status" value="1"/>
</dbReference>
<keyword evidence="4" id="KW-0406">Ion transport</keyword>
<dbReference type="PANTHER" id="PTHR45689">
    <property type="entry name" value="I[[H]] CHANNEL, ISOFORM E"/>
    <property type="match status" value="1"/>
</dbReference>
<evidence type="ECO:0000313" key="4">
    <source>
        <dbReference type="EMBL" id="PRW21049.1"/>
    </source>
</evidence>
<dbReference type="SUPFAM" id="SSF81324">
    <property type="entry name" value="Voltage-gated potassium channels"/>
    <property type="match status" value="1"/>
</dbReference>
<keyword evidence="4" id="KW-0813">Transport</keyword>
<dbReference type="PROSITE" id="PS50042">
    <property type="entry name" value="CNMP_BINDING_3"/>
    <property type="match status" value="1"/>
</dbReference>
<dbReference type="Gene3D" id="1.10.287.630">
    <property type="entry name" value="Helix hairpin bin"/>
    <property type="match status" value="1"/>
</dbReference>
<feature type="compositionally biased region" description="Gly residues" evidence="1">
    <location>
        <begin position="620"/>
        <end position="650"/>
    </location>
</feature>
<dbReference type="PANTHER" id="PTHR45689:SF5">
    <property type="entry name" value="I[[H]] CHANNEL, ISOFORM E"/>
    <property type="match status" value="1"/>
</dbReference>
<keyword evidence="2" id="KW-1133">Transmembrane helix</keyword>
<dbReference type="InterPro" id="IPR000595">
    <property type="entry name" value="cNMP-bd_dom"/>
</dbReference>
<evidence type="ECO:0000259" key="3">
    <source>
        <dbReference type="PROSITE" id="PS50042"/>
    </source>
</evidence>
<proteinExistence type="predicted"/>
<dbReference type="CDD" id="cd00038">
    <property type="entry name" value="CAP_ED"/>
    <property type="match status" value="1"/>
</dbReference>
<dbReference type="GO" id="GO:0098855">
    <property type="term" value="C:HCN channel complex"/>
    <property type="evidence" value="ECO:0007669"/>
    <property type="project" value="TreeGrafter"/>
</dbReference>
<dbReference type="Gene3D" id="2.60.120.10">
    <property type="entry name" value="Jelly Rolls"/>
    <property type="match status" value="1"/>
</dbReference>
<dbReference type="GO" id="GO:0005249">
    <property type="term" value="F:voltage-gated potassium channel activity"/>
    <property type="evidence" value="ECO:0007669"/>
    <property type="project" value="TreeGrafter"/>
</dbReference>
<dbReference type="GO" id="GO:0035725">
    <property type="term" value="P:sodium ion transmembrane transport"/>
    <property type="evidence" value="ECO:0007669"/>
    <property type="project" value="TreeGrafter"/>
</dbReference>
<keyword evidence="5" id="KW-1185">Reference proteome</keyword>
<feature type="transmembrane region" description="Helical" evidence="2">
    <location>
        <begin position="307"/>
        <end position="328"/>
    </location>
</feature>
<dbReference type="Pfam" id="PF00027">
    <property type="entry name" value="cNMP_binding"/>
    <property type="match status" value="1"/>
</dbReference>
<feature type="transmembrane region" description="Helical" evidence="2">
    <location>
        <begin position="348"/>
        <end position="377"/>
    </location>
</feature>
<feature type="domain" description="Cyclic nucleotide-binding" evidence="3">
    <location>
        <begin position="461"/>
        <end position="598"/>
    </location>
</feature>
<sequence length="685" mass="75973">MTAPLRRSLALRRLRSQAELSESDVCRLLEERLDGVDPRRGQYCYAGAVHPYLVPPFESLGGAAAQPLGAAGPKHCAEIVERLRQERASAARPWYMIDPCSTFRKLWDMVALLNIYCLLVAVPLEIAFFVQTGCGTGGLPDEELDSMAFLGASINTRGNFYFSLYTAVFFAVDVVLNFFTGIAVPGEDLVVYNLKLIAKRYATTYLATDVLACLPLNCVMATINDSLNYYNTGELLKLVRLHGMSRREYGSPFRFIDRFSEVRQEFSYQGRRLISYSFVLLEVVHCFACLNWLVLRVQHFPPGTWPVMMGVVEGVPVIQQWLYSFFNIVSGMIGLSYGSYPPVTWPEILVWIFCMITVAVMFAFFNGLVITFVMSVARGDQEYKDKMDRALYALKDRNVPASLRRRIMDFFAAKYGRDRRVPHDEEVLRELPPAIRSQVALLSCGPLLSQAPLFARHPLLLEDVAPLLQRTVALPGQVLLQQDHIMHSMVYILKGLVDLSVQDDDGTGGLLDTLGPHSHFAELAMLPAPSSAHVHGLSKQVAKELRDDLLAGNRWRAPFTATALTSCELYLLNADDFQRVLRDHPDVMEELEEQAHGYLVRVALAMEEQSRTVAAAAAAGPGGGDSWRSNGQGGGDDNGGGAAGGAGAEGGPRLERDTLRLGRIERSMTMPPLRAQRMLRVLTAS</sequence>
<dbReference type="InterPro" id="IPR051413">
    <property type="entry name" value="K/Na_HCN_channel"/>
</dbReference>
<feature type="transmembrane region" description="Helical" evidence="2">
    <location>
        <begin position="106"/>
        <end position="130"/>
    </location>
</feature>
<comment type="caution">
    <text evidence="4">The sequence shown here is derived from an EMBL/GenBank/DDBJ whole genome shotgun (WGS) entry which is preliminary data.</text>
</comment>
<dbReference type="InterPro" id="IPR014710">
    <property type="entry name" value="RmlC-like_jellyroll"/>
</dbReference>
<feature type="region of interest" description="Disordered" evidence="1">
    <location>
        <begin position="615"/>
        <end position="657"/>
    </location>
</feature>
<dbReference type="OrthoDB" id="426293at2759"/>
<dbReference type="InterPro" id="IPR018490">
    <property type="entry name" value="cNMP-bd_dom_sf"/>
</dbReference>
<dbReference type="SUPFAM" id="SSF51206">
    <property type="entry name" value="cAMP-binding domain-like"/>
    <property type="match status" value="1"/>
</dbReference>
<feature type="transmembrane region" description="Helical" evidence="2">
    <location>
        <begin position="160"/>
        <end position="184"/>
    </location>
</feature>
<evidence type="ECO:0000313" key="5">
    <source>
        <dbReference type="Proteomes" id="UP000239899"/>
    </source>
</evidence>
<name>A0A2P6TEI0_CHLSO</name>
<evidence type="ECO:0000256" key="2">
    <source>
        <dbReference type="SAM" id="Phobius"/>
    </source>
</evidence>
<dbReference type="STRING" id="3076.A0A2P6TEI0"/>
<keyword evidence="2" id="KW-0472">Membrane</keyword>
<dbReference type="Proteomes" id="UP000239899">
    <property type="component" value="Unassembled WGS sequence"/>
</dbReference>
<keyword evidence="4" id="KW-0407">Ion channel</keyword>
<dbReference type="AlphaFoldDB" id="A0A2P6TEI0"/>
<organism evidence="4 5">
    <name type="scientific">Chlorella sorokiniana</name>
    <name type="common">Freshwater green alga</name>
    <dbReference type="NCBI Taxonomy" id="3076"/>
    <lineage>
        <taxon>Eukaryota</taxon>
        <taxon>Viridiplantae</taxon>
        <taxon>Chlorophyta</taxon>
        <taxon>core chlorophytes</taxon>
        <taxon>Trebouxiophyceae</taxon>
        <taxon>Chlorellales</taxon>
        <taxon>Chlorellaceae</taxon>
        <taxon>Chlorella clade</taxon>
        <taxon>Chlorella</taxon>
    </lineage>
</organism>
<feature type="transmembrane region" description="Helical" evidence="2">
    <location>
        <begin position="273"/>
        <end position="295"/>
    </location>
</feature>
<protein>
    <submittedName>
        <fullName evidence="4">Hyperpolarization activated cyclicnucleotide-gated potassium channel 4</fullName>
    </submittedName>
</protein>
<accession>A0A2P6TEI0</accession>
<dbReference type="EMBL" id="LHPG02000020">
    <property type="protein sequence ID" value="PRW21049.1"/>
    <property type="molecule type" value="Genomic_DNA"/>
</dbReference>
<dbReference type="GO" id="GO:0003254">
    <property type="term" value="P:regulation of membrane depolarization"/>
    <property type="evidence" value="ECO:0007669"/>
    <property type="project" value="TreeGrafter"/>
</dbReference>
<reference evidence="4 5" key="1">
    <citation type="journal article" date="2018" name="Plant J.">
        <title>Genome sequences of Chlorella sorokiniana UTEX 1602 and Micractinium conductrix SAG 241.80: implications to maltose excretion by a green alga.</title>
        <authorList>
            <person name="Arriola M.B."/>
            <person name="Velmurugan N."/>
            <person name="Zhang Y."/>
            <person name="Plunkett M.H."/>
            <person name="Hondzo H."/>
            <person name="Barney B.M."/>
        </authorList>
    </citation>
    <scope>NUCLEOTIDE SEQUENCE [LARGE SCALE GENOMIC DNA]</scope>
    <source>
        <strain evidence="5">UTEX 1602</strain>
    </source>
</reference>
<evidence type="ECO:0000256" key="1">
    <source>
        <dbReference type="SAM" id="MobiDB-lite"/>
    </source>
</evidence>
<dbReference type="Gene3D" id="1.10.287.70">
    <property type="match status" value="1"/>
</dbReference>
<gene>
    <name evidence="4" type="ORF">C2E21_8420</name>
</gene>
<keyword evidence="2" id="KW-0812">Transmembrane</keyword>